<protein>
    <submittedName>
        <fullName evidence="2">Sulfate transporter</fullName>
    </submittedName>
</protein>
<dbReference type="PROSITE" id="PS50801">
    <property type="entry name" value="STAS"/>
    <property type="match status" value="1"/>
</dbReference>
<dbReference type="RefSeq" id="WP_083131701.1">
    <property type="nucleotide sequence ID" value="NZ_AP022606.1"/>
</dbReference>
<gene>
    <name evidence="2" type="ORF">MBRA_26300</name>
</gene>
<proteinExistence type="predicted"/>
<dbReference type="InterPro" id="IPR036513">
    <property type="entry name" value="STAS_dom_sf"/>
</dbReference>
<dbReference type="Proteomes" id="UP000467379">
    <property type="component" value="Chromosome"/>
</dbReference>
<dbReference type="Gene3D" id="3.30.750.24">
    <property type="entry name" value="STAS domain"/>
    <property type="match status" value="1"/>
</dbReference>
<dbReference type="SUPFAM" id="SSF52091">
    <property type="entry name" value="SpoIIaa-like"/>
    <property type="match status" value="1"/>
</dbReference>
<accession>A0ABM7KMZ7</accession>
<evidence type="ECO:0000259" key="1">
    <source>
        <dbReference type="PROSITE" id="PS50801"/>
    </source>
</evidence>
<sequence>MLTVGGILDDTTYRPLHDAIVKAALDEPAAVITDISRLAIREEPALAVFTSARWRVADWPDIPMGLVCAHRHGQSALRRNGITRYVPVYATVESAVTDLVAQGARRYRRRASADLPAHESSIARCREMVNHWLTGWSRTDFCHAASTVAAILVEDVLADTDTKFAIRLETDGSTVAVAVQYVSTALTMGHQPVEGAGSRRDVLAAASRASGSYTNGFRRTAWAAIGPENRF</sequence>
<reference evidence="2 3" key="1">
    <citation type="journal article" date="2019" name="Emerg. Microbes Infect.">
        <title>Comprehensive subspecies identification of 175 nontuberculous mycobacteria species based on 7547 genomic profiles.</title>
        <authorList>
            <person name="Matsumoto Y."/>
            <person name="Kinjo T."/>
            <person name="Motooka D."/>
            <person name="Nabeya D."/>
            <person name="Jung N."/>
            <person name="Uechi K."/>
            <person name="Horii T."/>
            <person name="Iida T."/>
            <person name="Fujita J."/>
            <person name="Nakamura S."/>
        </authorList>
    </citation>
    <scope>NUCLEOTIDE SEQUENCE [LARGE SCALE GENOMIC DNA]</scope>
    <source>
        <strain evidence="2 3">JCM 12687</strain>
    </source>
</reference>
<evidence type="ECO:0000313" key="2">
    <source>
        <dbReference type="EMBL" id="BBZ12435.1"/>
    </source>
</evidence>
<organism evidence="2 3">
    <name type="scientific">Mycobacterium branderi</name>
    <dbReference type="NCBI Taxonomy" id="43348"/>
    <lineage>
        <taxon>Bacteria</taxon>
        <taxon>Bacillati</taxon>
        <taxon>Actinomycetota</taxon>
        <taxon>Actinomycetes</taxon>
        <taxon>Mycobacteriales</taxon>
        <taxon>Mycobacteriaceae</taxon>
        <taxon>Mycobacterium</taxon>
    </lineage>
</organism>
<dbReference type="EMBL" id="AP022606">
    <property type="protein sequence ID" value="BBZ12435.1"/>
    <property type="molecule type" value="Genomic_DNA"/>
</dbReference>
<feature type="domain" description="STAS" evidence="1">
    <location>
        <begin position="1"/>
        <end position="99"/>
    </location>
</feature>
<evidence type="ECO:0000313" key="3">
    <source>
        <dbReference type="Proteomes" id="UP000467379"/>
    </source>
</evidence>
<keyword evidence="3" id="KW-1185">Reference proteome</keyword>
<name>A0ABM7KMZ7_9MYCO</name>
<dbReference type="InterPro" id="IPR002645">
    <property type="entry name" value="STAS_dom"/>
</dbReference>